<proteinExistence type="predicted"/>
<name>A0A5E4VZM5_9BURK</name>
<accession>A0A5E4VZM5</accession>
<reference evidence="1 2" key="1">
    <citation type="submission" date="2019-08" db="EMBL/GenBank/DDBJ databases">
        <authorList>
            <person name="Peeters C."/>
        </authorList>
    </citation>
    <scope>NUCLEOTIDE SEQUENCE [LARGE SCALE GENOMIC DNA]</scope>
    <source>
        <strain evidence="1 2">LMG 31107</strain>
    </source>
</reference>
<organism evidence="1 2">
    <name type="scientific">Pandoraea cepalis</name>
    <dbReference type="NCBI Taxonomy" id="2508294"/>
    <lineage>
        <taxon>Bacteria</taxon>
        <taxon>Pseudomonadati</taxon>
        <taxon>Pseudomonadota</taxon>
        <taxon>Betaproteobacteria</taxon>
        <taxon>Burkholderiales</taxon>
        <taxon>Burkholderiaceae</taxon>
        <taxon>Pandoraea</taxon>
    </lineage>
</organism>
<dbReference type="EMBL" id="CABPRY010000006">
    <property type="protein sequence ID" value="VVE17832.1"/>
    <property type="molecule type" value="Genomic_DNA"/>
</dbReference>
<gene>
    <name evidence="1" type="ORF">PCE31107_02989</name>
</gene>
<evidence type="ECO:0000313" key="1">
    <source>
        <dbReference type="EMBL" id="VVE17832.1"/>
    </source>
</evidence>
<sequence length="117" mass="13466">MNSNAHVDATAQRTLEIISVSLDEGPSYQAYSCGERWNGWHCPYFTFEEAMKVTEHPHLVGLKYVAEKDQFILDDPDYVNDPMYVPEIFEPETVTVDGRQIKLYAIGAFGWCWNKND</sequence>
<dbReference type="RefSeq" id="WP_150609437.1">
    <property type="nucleotide sequence ID" value="NZ_CABPRY010000006.1"/>
</dbReference>
<dbReference type="AlphaFoldDB" id="A0A5E4VZM5"/>
<dbReference type="Proteomes" id="UP000396788">
    <property type="component" value="Unassembled WGS sequence"/>
</dbReference>
<evidence type="ECO:0000313" key="2">
    <source>
        <dbReference type="Proteomes" id="UP000396788"/>
    </source>
</evidence>
<protein>
    <submittedName>
        <fullName evidence="1">Uncharacterized protein</fullName>
    </submittedName>
</protein>